<name>A0ABS2D1L0_9FLAO</name>
<dbReference type="EMBL" id="JACSOD020000501">
    <property type="protein sequence ID" value="MBM6500320.1"/>
    <property type="molecule type" value="Genomic_DNA"/>
</dbReference>
<gene>
    <name evidence="1" type="ORF">H9X54_013570</name>
</gene>
<evidence type="ECO:0008006" key="3">
    <source>
        <dbReference type="Google" id="ProtNLM"/>
    </source>
</evidence>
<evidence type="ECO:0000313" key="2">
    <source>
        <dbReference type="Proteomes" id="UP000759529"/>
    </source>
</evidence>
<organism evidence="1 2">
    <name type="scientific">Flavobacterium macrobrachii</name>
    <dbReference type="NCBI Taxonomy" id="591204"/>
    <lineage>
        <taxon>Bacteria</taxon>
        <taxon>Pseudomonadati</taxon>
        <taxon>Bacteroidota</taxon>
        <taxon>Flavobacteriia</taxon>
        <taxon>Flavobacteriales</taxon>
        <taxon>Flavobacteriaceae</taxon>
        <taxon>Flavobacterium</taxon>
    </lineage>
</organism>
<dbReference type="Proteomes" id="UP000759529">
    <property type="component" value="Unassembled WGS sequence"/>
</dbReference>
<dbReference type="RefSeq" id="WP_187656584.1">
    <property type="nucleotide sequence ID" value="NZ_JACSOD020000501.1"/>
</dbReference>
<sequence length="175" mass="20699">MKTIIKILSLCLISISCNSSKNIEYKVHSVPNGSLVEFTNSKIMIFDSAYSQKYDYRKFFNPSISDILIINKKLQKNYYKYKKRNDLYNLINLRDEVSTKAYKENLILARYTQKNFNQLDKQYVGLIDSLGRKRILVNIVYNDEKKTVTDLENYFVGLYDVRINAENLSFVDYYE</sequence>
<accession>A0ABS2D1L0</accession>
<protein>
    <recommendedName>
        <fullName evidence="3">DUF4252 domain-containing protein</fullName>
    </recommendedName>
</protein>
<comment type="caution">
    <text evidence="1">The sequence shown here is derived from an EMBL/GenBank/DDBJ whole genome shotgun (WGS) entry which is preliminary data.</text>
</comment>
<evidence type="ECO:0000313" key="1">
    <source>
        <dbReference type="EMBL" id="MBM6500320.1"/>
    </source>
</evidence>
<keyword evidence="2" id="KW-1185">Reference proteome</keyword>
<reference evidence="1 2" key="1">
    <citation type="submission" date="2021-02" db="EMBL/GenBank/DDBJ databases">
        <authorList>
            <person name="Jung H.S."/>
            <person name="Chun B.H."/>
            <person name="Jeon C.O."/>
        </authorList>
    </citation>
    <scope>NUCLEOTIDE SEQUENCE [LARGE SCALE GENOMIC DNA]</scope>
    <source>
        <strain evidence="1 2">LMG 25203</strain>
    </source>
</reference>
<dbReference type="PROSITE" id="PS51257">
    <property type="entry name" value="PROKAR_LIPOPROTEIN"/>
    <property type="match status" value="1"/>
</dbReference>
<proteinExistence type="predicted"/>